<organism evidence="2 3">
    <name type="scientific">Durusdinium trenchii</name>
    <dbReference type="NCBI Taxonomy" id="1381693"/>
    <lineage>
        <taxon>Eukaryota</taxon>
        <taxon>Sar</taxon>
        <taxon>Alveolata</taxon>
        <taxon>Dinophyceae</taxon>
        <taxon>Suessiales</taxon>
        <taxon>Symbiodiniaceae</taxon>
        <taxon>Durusdinium</taxon>
    </lineage>
</organism>
<protein>
    <submittedName>
        <fullName evidence="2">Uncharacterized protein</fullName>
    </submittedName>
</protein>
<evidence type="ECO:0000313" key="3">
    <source>
        <dbReference type="Proteomes" id="UP001642484"/>
    </source>
</evidence>
<accession>A0ABP0M7D4</accession>
<gene>
    <name evidence="2" type="ORF">CCMP2556_LOCUS24538</name>
</gene>
<name>A0ABP0M7D4_9DINO</name>
<feature type="compositionally biased region" description="Basic residues" evidence="1">
    <location>
        <begin position="43"/>
        <end position="55"/>
    </location>
</feature>
<dbReference type="Proteomes" id="UP001642484">
    <property type="component" value="Unassembled WGS sequence"/>
</dbReference>
<feature type="compositionally biased region" description="Acidic residues" evidence="1">
    <location>
        <begin position="60"/>
        <end position="74"/>
    </location>
</feature>
<dbReference type="EMBL" id="CAXAMN010016113">
    <property type="protein sequence ID" value="CAK9047411.1"/>
    <property type="molecule type" value="Genomic_DNA"/>
</dbReference>
<feature type="region of interest" description="Disordered" evidence="1">
    <location>
        <begin position="30"/>
        <end position="91"/>
    </location>
</feature>
<reference evidence="2 3" key="1">
    <citation type="submission" date="2024-02" db="EMBL/GenBank/DDBJ databases">
        <authorList>
            <person name="Chen Y."/>
            <person name="Shah S."/>
            <person name="Dougan E. K."/>
            <person name="Thang M."/>
            <person name="Chan C."/>
        </authorList>
    </citation>
    <scope>NUCLEOTIDE SEQUENCE [LARGE SCALE GENOMIC DNA]</scope>
</reference>
<keyword evidence="3" id="KW-1185">Reference proteome</keyword>
<evidence type="ECO:0000313" key="2">
    <source>
        <dbReference type="EMBL" id="CAK9047411.1"/>
    </source>
</evidence>
<comment type="caution">
    <text evidence="2">The sequence shown here is derived from an EMBL/GenBank/DDBJ whole genome shotgun (WGS) entry which is preliminary data.</text>
</comment>
<sequence length="118" mass="13651">MPTSRLPFPAPAGAQREDFPLLWLRRPLHPPYPPRAPCAPRAPRCRRRRRRRRSHRGVDEDMEVDEDGEMEETLEEKLPAKSGPGHASESEFRRFMREHAVETTSEKVAKLLESIKDG</sequence>
<proteinExistence type="predicted"/>
<evidence type="ECO:0000256" key="1">
    <source>
        <dbReference type="SAM" id="MobiDB-lite"/>
    </source>
</evidence>